<keyword evidence="1" id="KW-0812">Transmembrane</keyword>
<feature type="transmembrane region" description="Helical" evidence="1">
    <location>
        <begin position="192"/>
        <end position="211"/>
    </location>
</feature>
<feature type="transmembrane region" description="Helical" evidence="1">
    <location>
        <begin position="334"/>
        <end position="358"/>
    </location>
</feature>
<feature type="transmembrane region" description="Helical" evidence="1">
    <location>
        <begin position="101"/>
        <end position="123"/>
    </location>
</feature>
<feature type="transmembrane region" description="Helical" evidence="1">
    <location>
        <begin position="165"/>
        <end position="186"/>
    </location>
</feature>
<evidence type="ECO:0000313" key="4">
    <source>
        <dbReference type="Proteomes" id="UP001499967"/>
    </source>
</evidence>
<dbReference type="Pfam" id="PF01757">
    <property type="entry name" value="Acyl_transf_3"/>
    <property type="match status" value="1"/>
</dbReference>
<evidence type="ECO:0000313" key="3">
    <source>
        <dbReference type="EMBL" id="GAA0902110.1"/>
    </source>
</evidence>
<dbReference type="EMBL" id="BAAAHP010000239">
    <property type="protein sequence ID" value="GAA0902110.1"/>
    <property type="molecule type" value="Genomic_DNA"/>
</dbReference>
<keyword evidence="3" id="KW-0012">Acyltransferase</keyword>
<organism evidence="3 4">
    <name type="scientific">Pseudonocardia zijingensis</name>
    <dbReference type="NCBI Taxonomy" id="153376"/>
    <lineage>
        <taxon>Bacteria</taxon>
        <taxon>Bacillati</taxon>
        <taxon>Actinomycetota</taxon>
        <taxon>Actinomycetes</taxon>
        <taxon>Pseudonocardiales</taxon>
        <taxon>Pseudonocardiaceae</taxon>
        <taxon>Pseudonocardia</taxon>
    </lineage>
</organism>
<dbReference type="GO" id="GO:0016746">
    <property type="term" value="F:acyltransferase activity"/>
    <property type="evidence" value="ECO:0007669"/>
    <property type="project" value="UniProtKB-KW"/>
</dbReference>
<keyword evidence="1" id="KW-1133">Transmembrane helix</keyword>
<proteinExistence type="predicted"/>
<feature type="transmembrane region" description="Helical" evidence="1">
    <location>
        <begin position="378"/>
        <end position="394"/>
    </location>
</feature>
<feature type="transmembrane region" description="Helical" evidence="1">
    <location>
        <begin position="400"/>
        <end position="418"/>
    </location>
</feature>
<feature type="domain" description="Acyltransferase 3" evidence="2">
    <location>
        <begin position="23"/>
        <end position="352"/>
    </location>
</feature>
<dbReference type="Proteomes" id="UP001499967">
    <property type="component" value="Unassembled WGS sequence"/>
</dbReference>
<keyword evidence="3" id="KW-0808">Transferase</keyword>
<protein>
    <submittedName>
        <fullName evidence="3">Acyltransferase</fullName>
    </submittedName>
</protein>
<sequence>MAPRTLPDAAGLAAATPPDRDRYADLLRLFSIGMVVLGHWVVALLTVHGAGAVTSSLPLMLSTWVWQVMALFFFVGGFAHARALRHRPPAAEFVRARVARLLPPVLVLLAVWTALAALMHAGGLTAGEFAVGLQLVTVPLWFLGVYLVIVLAAPATAALHRRFGLWPVLGAFAVAVACVDVLARGLDVPPAGYANLLLVWPAVHQLGYGYADGTLQRGGRRLAAVLAGGGLAATALLVFGPFGYPVLMVGLPGNEASNAAPPTLALLAQSLFLVGAALLLRPAGNALVARPRAWYAVAVGSSVIMTVYCWHLTACYAVQGVLLALGVRLPAPDTAWWFAALAGWLVGCSLALVALVALFRRFERPYGAFARGTVRPSAVVAGTLAAAAGLYAVAEAGLDVPAAAALPLALVAAGTWALRG</sequence>
<reference evidence="4" key="1">
    <citation type="journal article" date="2019" name="Int. J. Syst. Evol. Microbiol.">
        <title>The Global Catalogue of Microorganisms (GCM) 10K type strain sequencing project: providing services to taxonomists for standard genome sequencing and annotation.</title>
        <authorList>
            <consortium name="The Broad Institute Genomics Platform"/>
            <consortium name="The Broad Institute Genome Sequencing Center for Infectious Disease"/>
            <person name="Wu L."/>
            <person name="Ma J."/>
        </authorList>
    </citation>
    <scope>NUCLEOTIDE SEQUENCE [LARGE SCALE GENOMIC DNA]</scope>
    <source>
        <strain evidence="4">JCM 11117</strain>
    </source>
</reference>
<keyword evidence="1" id="KW-0472">Membrane</keyword>
<evidence type="ECO:0000256" key="1">
    <source>
        <dbReference type="SAM" id="Phobius"/>
    </source>
</evidence>
<keyword evidence="4" id="KW-1185">Reference proteome</keyword>
<gene>
    <name evidence="3" type="ORF">GCM10009559_69200</name>
</gene>
<feature type="transmembrane region" description="Helical" evidence="1">
    <location>
        <begin position="223"/>
        <end position="244"/>
    </location>
</feature>
<evidence type="ECO:0000259" key="2">
    <source>
        <dbReference type="Pfam" id="PF01757"/>
    </source>
</evidence>
<feature type="transmembrane region" description="Helical" evidence="1">
    <location>
        <begin position="29"/>
        <end position="52"/>
    </location>
</feature>
<dbReference type="InterPro" id="IPR002656">
    <property type="entry name" value="Acyl_transf_3_dom"/>
</dbReference>
<feature type="transmembrane region" description="Helical" evidence="1">
    <location>
        <begin position="129"/>
        <end position="153"/>
    </location>
</feature>
<feature type="transmembrane region" description="Helical" evidence="1">
    <location>
        <begin position="293"/>
        <end position="314"/>
    </location>
</feature>
<comment type="caution">
    <text evidence="3">The sequence shown here is derived from an EMBL/GenBank/DDBJ whole genome shotgun (WGS) entry which is preliminary data.</text>
</comment>
<name>A0ABP3YSZ7_9PSEU</name>
<feature type="transmembrane region" description="Helical" evidence="1">
    <location>
        <begin position="64"/>
        <end position="81"/>
    </location>
</feature>
<feature type="transmembrane region" description="Helical" evidence="1">
    <location>
        <begin position="264"/>
        <end position="281"/>
    </location>
</feature>
<accession>A0ABP3YSZ7</accession>